<dbReference type="InterPro" id="IPR024029">
    <property type="entry name" value="Pyridox_Oxase_FMN-dep"/>
</dbReference>
<dbReference type="Gene3D" id="2.30.110.10">
    <property type="entry name" value="Electron Transport, Fmn-binding Protein, Chain A"/>
    <property type="match status" value="1"/>
</dbReference>
<evidence type="ECO:0000313" key="2">
    <source>
        <dbReference type="EMBL" id="EAR07380.1"/>
    </source>
</evidence>
<keyword evidence="3" id="KW-1185">Reference proteome</keyword>
<gene>
    <name evidence="2" type="ORF">MED297_05489</name>
</gene>
<evidence type="ECO:0000259" key="1">
    <source>
        <dbReference type="Pfam" id="PF01243"/>
    </source>
</evidence>
<feature type="domain" description="Pyridoxamine 5'-phosphate oxidase N-terminal" evidence="1">
    <location>
        <begin position="34"/>
        <end position="154"/>
    </location>
</feature>
<dbReference type="RefSeq" id="WP_008048194.1">
    <property type="nucleotide sequence ID" value="NZ_CH724155.1"/>
</dbReference>
<protein>
    <submittedName>
        <fullName evidence="2">Pyridoxamine 5'-phosphate oxidase-like, FMN-binding protein</fullName>
    </submittedName>
</protein>
<dbReference type="NCBIfam" id="TIGR04025">
    <property type="entry name" value="PPOX_FMN_DR2398"/>
    <property type="match status" value="1"/>
</dbReference>
<dbReference type="Pfam" id="PF01243">
    <property type="entry name" value="PNPOx_N"/>
    <property type="match status" value="1"/>
</dbReference>
<proteinExistence type="predicted"/>
<dbReference type="PANTHER" id="PTHR42815:SF2">
    <property type="entry name" value="FAD-BINDING, PUTATIVE (AFU_ORTHOLOGUE AFUA_6G07600)-RELATED"/>
    <property type="match status" value="1"/>
</dbReference>
<comment type="caution">
    <text evidence="2">The sequence shown here is derived from an EMBL/GenBank/DDBJ whole genome shotgun (WGS) entry which is preliminary data.</text>
</comment>
<sequence>MQLNPEYLITNTAQLRDVIPSPHEKIEQKIKSSLTDEFSAFIARSALVFVGTVGEDGGVDVSPKGDAPGFVEVVDEKTVLLPDRSGNRLAFGFENLIETGQISLIFLVHGVRETLRVNGRVQISRDPELCQRCAADGKPATLVSVISVDEAFFHCGKALVRAKLWPETAKRPNEESLVHRHFAQDHGVEAQAVADDLEAYYQDGQ</sequence>
<reference evidence="2 3" key="1">
    <citation type="submission" date="2006-02" db="EMBL/GenBank/DDBJ databases">
        <authorList>
            <person name="Pinhassi J."/>
            <person name="Pedros-Alio C."/>
            <person name="Ferriera S."/>
            <person name="Johnson J."/>
            <person name="Kravitz S."/>
            <person name="Halpern A."/>
            <person name="Remington K."/>
            <person name="Beeson K."/>
            <person name="Tran B."/>
            <person name="Rogers Y.-H."/>
            <person name="Friedman R."/>
            <person name="Venter J.C."/>
        </authorList>
    </citation>
    <scope>NUCLEOTIDE SEQUENCE [LARGE SCALE GENOMIC DNA]</scope>
    <source>
        <strain evidence="2 3">MED297</strain>
    </source>
</reference>
<dbReference type="EMBL" id="AAOE01000045">
    <property type="protein sequence ID" value="EAR07380.1"/>
    <property type="molecule type" value="Genomic_DNA"/>
</dbReference>
<dbReference type="SUPFAM" id="SSF50475">
    <property type="entry name" value="FMN-binding split barrel"/>
    <property type="match status" value="1"/>
</dbReference>
<accession>A4BKI1</accession>
<dbReference type="STRING" id="314283.MED297_05489"/>
<name>A4BKI1_9GAMM</name>
<evidence type="ECO:0000313" key="3">
    <source>
        <dbReference type="Proteomes" id="UP000005953"/>
    </source>
</evidence>
<dbReference type="InterPro" id="IPR012349">
    <property type="entry name" value="Split_barrel_FMN-bd"/>
</dbReference>
<dbReference type="InterPro" id="IPR011576">
    <property type="entry name" value="Pyridox_Oxase_N"/>
</dbReference>
<organism evidence="2 3">
    <name type="scientific">Reinekea blandensis MED297</name>
    <dbReference type="NCBI Taxonomy" id="314283"/>
    <lineage>
        <taxon>Bacteria</taxon>
        <taxon>Pseudomonadati</taxon>
        <taxon>Pseudomonadota</taxon>
        <taxon>Gammaproteobacteria</taxon>
        <taxon>Oceanospirillales</taxon>
        <taxon>Saccharospirillaceae</taxon>
        <taxon>Reinekea</taxon>
    </lineage>
</organism>
<dbReference type="OrthoDB" id="9796486at2"/>
<dbReference type="AlphaFoldDB" id="A4BKI1"/>
<dbReference type="PANTHER" id="PTHR42815">
    <property type="entry name" value="FAD-BINDING, PUTATIVE (AFU_ORTHOLOGUE AFUA_6G07600)-RELATED"/>
    <property type="match status" value="1"/>
</dbReference>
<dbReference type="Proteomes" id="UP000005953">
    <property type="component" value="Unassembled WGS sequence"/>
</dbReference>
<dbReference type="HOGENOM" id="CLU_085054_1_0_6"/>